<dbReference type="Pfam" id="PF26107">
    <property type="entry name" value="BrxR_CTD"/>
    <property type="match status" value="1"/>
</dbReference>
<keyword evidence="3" id="KW-1185">Reference proteome</keyword>
<name>A0A379Z2H8_9GAMM</name>
<reference evidence="2 3" key="1">
    <citation type="submission" date="2018-06" db="EMBL/GenBank/DDBJ databases">
        <authorList>
            <consortium name="Pathogen Informatics"/>
            <person name="Doyle S."/>
        </authorList>
    </citation>
    <scope>NUCLEOTIDE SEQUENCE [LARGE SCALE GENOMIC DNA]</scope>
    <source>
        <strain evidence="2 3">NCTC10738</strain>
    </source>
</reference>
<accession>A0A379Z2H8</accession>
<dbReference type="InterPro" id="IPR059020">
    <property type="entry name" value="CapW_CTD"/>
</dbReference>
<gene>
    <name evidence="2" type="ORF">NCTC10738_00846</name>
</gene>
<proteinExistence type="predicted"/>
<evidence type="ECO:0000259" key="1">
    <source>
        <dbReference type="Pfam" id="PF26107"/>
    </source>
</evidence>
<evidence type="ECO:0000313" key="2">
    <source>
        <dbReference type="EMBL" id="SUI54165.1"/>
    </source>
</evidence>
<sequence length="90" mass="10760">MSIPVVLKVHPSIEGRQKEALIYEFDMDRDTEQLSISVRAVLFYYLVEQWKIDTRRAKEIDIKHCNDNYNFLLVNRSTMESYKCMENVLK</sequence>
<evidence type="ECO:0000313" key="3">
    <source>
        <dbReference type="Proteomes" id="UP000254069"/>
    </source>
</evidence>
<feature type="domain" description="DNA-binding transcriptional repressor CapW C-terminal dimerisation" evidence="1">
    <location>
        <begin position="3"/>
        <end position="76"/>
    </location>
</feature>
<dbReference type="Proteomes" id="UP000254069">
    <property type="component" value="Unassembled WGS sequence"/>
</dbReference>
<dbReference type="AlphaFoldDB" id="A0A379Z2H8"/>
<organism evidence="2 3">
    <name type="scientific">Shewanella algae</name>
    <dbReference type="NCBI Taxonomy" id="38313"/>
    <lineage>
        <taxon>Bacteria</taxon>
        <taxon>Pseudomonadati</taxon>
        <taxon>Pseudomonadota</taxon>
        <taxon>Gammaproteobacteria</taxon>
        <taxon>Alteromonadales</taxon>
        <taxon>Shewanellaceae</taxon>
        <taxon>Shewanella</taxon>
    </lineage>
</organism>
<dbReference type="EMBL" id="UGYO01000001">
    <property type="protein sequence ID" value="SUI54165.1"/>
    <property type="molecule type" value="Genomic_DNA"/>
</dbReference>
<protein>
    <recommendedName>
        <fullName evidence="1">DNA-binding transcriptional repressor CapW C-terminal dimerisation domain-containing protein</fullName>
    </recommendedName>
</protein>